<keyword evidence="4" id="KW-0238">DNA-binding</keyword>
<dbReference type="CDD" id="cd00211">
    <property type="entry name" value="PTS_IIA_fru"/>
    <property type="match status" value="1"/>
</dbReference>
<dbReference type="PROSITE" id="PS51099">
    <property type="entry name" value="PTS_EIIB_TYPE_2"/>
    <property type="match status" value="1"/>
</dbReference>
<dbReference type="SUPFAM" id="SSF63520">
    <property type="entry name" value="PTS-regulatory domain, PRD"/>
    <property type="match status" value="2"/>
</dbReference>
<dbReference type="InterPro" id="IPR036095">
    <property type="entry name" value="PTS_EIIB-like_sf"/>
</dbReference>
<dbReference type="InterPro" id="IPR036388">
    <property type="entry name" value="WH-like_DNA-bd_sf"/>
</dbReference>
<dbReference type="PROSITE" id="PS00894">
    <property type="entry name" value="HTH_DEOR_1"/>
    <property type="match status" value="1"/>
</dbReference>
<dbReference type="InterPro" id="IPR013011">
    <property type="entry name" value="PTS_EIIB_2"/>
</dbReference>
<gene>
    <name evidence="10" type="ORF">HMPREF9470_05385</name>
</gene>
<dbReference type="SUPFAM" id="SSF52794">
    <property type="entry name" value="PTS system IIB component-like"/>
    <property type="match status" value="1"/>
</dbReference>
<dbReference type="InterPro" id="IPR002178">
    <property type="entry name" value="PTS_EIIA_type-2_dom"/>
</dbReference>
<reference evidence="10 11" key="1">
    <citation type="submission" date="2011-04" db="EMBL/GenBank/DDBJ databases">
        <title>The Genome Sequence of Clostridium citroniae WAL-19142.</title>
        <authorList>
            <consortium name="The Broad Institute Genome Sequencing Platform"/>
            <person name="Earl A."/>
            <person name="Ward D."/>
            <person name="Feldgarden M."/>
            <person name="Gevers D."/>
            <person name="Warren Y.A."/>
            <person name="Tyrrell K.L."/>
            <person name="Citron D.M."/>
            <person name="Goldstein E.J."/>
            <person name="Daigneault M."/>
            <person name="Allen-Vercoe E."/>
            <person name="Young S.K."/>
            <person name="Zeng Q."/>
            <person name="Gargeya S."/>
            <person name="Fitzgerald M."/>
            <person name="Haas B."/>
            <person name="Abouelleil A."/>
            <person name="Alvarado L."/>
            <person name="Arachchi H.M."/>
            <person name="Berlin A."/>
            <person name="Brown A."/>
            <person name="Chapman S.B."/>
            <person name="Chen Z."/>
            <person name="Dunbar C."/>
            <person name="Freedman E."/>
            <person name="Gearin G."/>
            <person name="Gellesch M."/>
            <person name="Goldberg J."/>
            <person name="Griggs A."/>
            <person name="Gujja S."/>
            <person name="Heilman E.R."/>
            <person name="Heiman D."/>
            <person name="Howarth C."/>
            <person name="Larson L."/>
            <person name="Lui A."/>
            <person name="MacDonald P.J."/>
            <person name="Mehta T."/>
            <person name="Montmayeur A."/>
            <person name="Murphy C."/>
            <person name="Neiman D."/>
            <person name="Pearson M."/>
            <person name="Priest M."/>
            <person name="Roberts A."/>
            <person name="Saif S."/>
            <person name="Shea T."/>
            <person name="Shenoy N."/>
            <person name="Sisk P."/>
            <person name="Stolte C."/>
            <person name="Sykes S."/>
            <person name="White J."/>
            <person name="Yandava C."/>
            <person name="Wortman J."/>
            <person name="Nusbaum C."/>
            <person name="Birren B."/>
        </authorList>
    </citation>
    <scope>NUCLEOTIDE SEQUENCE [LARGE SCALE GENOMIC DNA]</scope>
    <source>
        <strain evidence="10 11">WAL-19142</strain>
    </source>
</reference>
<dbReference type="SUPFAM" id="SSF55804">
    <property type="entry name" value="Phoshotransferase/anion transport protein"/>
    <property type="match status" value="1"/>
</dbReference>
<evidence type="ECO:0000256" key="2">
    <source>
        <dbReference type="ARBA" id="ARBA00022737"/>
    </source>
</evidence>
<dbReference type="PATRIC" id="fig|742734.4.peg.5760"/>
<keyword evidence="2" id="KW-0677">Repeat</keyword>
<dbReference type="CDD" id="cd05568">
    <property type="entry name" value="PTS_IIB_bgl_like"/>
    <property type="match status" value="1"/>
</dbReference>
<dbReference type="InterPro" id="IPR007737">
    <property type="entry name" value="Mga_HTH"/>
</dbReference>
<evidence type="ECO:0000259" key="9">
    <source>
        <dbReference type="PROSITE" id="PS51372"/>
    </source>
</evidence>
<dbReference type="Gene3D" id="3.40.930.10">
    <property type="entry name" value="Mannitol-specific EII, Chain A"/>
    <property type="match status" value="1"/>
</dbReference>
<evidence type="ECO:0000256" key="4">
    <source>
        <dbReference type="ARBA" id="ARBA00023125"/>
    </source>
</evidence>
<evidence type="ECO:0000259" key="7">
    <source>
        <dbReference type="PROSITE" id="PS51094"/>
    </source>
</evidence>
<organism evidence="10 11">
    <name type="scientific">[Clostridium] citroniae WAL-19142</name>
    <dbReference type="NCBI Taxonomy" id="742734"/>
    <lineage>
        <taxon>Bacteria</taxon>
        <taxon>Bacillati</taxon>
        <taxon>Bacillota</taxon>
        <taxon>Clostridia</taxon>
        <taxon>Lachnospirales</taxon>
        <taxon>Lachnospiraceae</taxon>
        <taxon>Enterocloster</taxon>
    </lineage>
</organism>
<keyword evidence="1" id="KW-0808">Transferase</keyword>
<dbReference type="Gene3D" id="3.40.50.2300">
    <property type="match status" value="1"/>
</dbReference>
<keyword evidence="6" id="KW-0804">Transcription</keyword>
<evidence type="ECO:0000256" key="5">
    <source>
        <dbReference type="ARBA" id="ARBA00023159"/>
    </source>
</evidence>
<dbReference type="InterPro" id="IPR018356">
    <property type="entry name" value="Tscrpt_reg_HTH_DeoR_CS"/>
</dbReference>
<accession>A0A0J9E8J3</accession>
<proteinExistence type="predicted"/>
<evidence type="ECO:0000256" key="3">
    <source>
        <dbReference type="ARBA" id="ARBA00023015"/>
    </source>
</evidence>
<feature type="domain" description="PTS EIIB type-2" evidence="8">
    <location>
        <begin position="393"/>
        <end position="481"/>
    </location>
</feature>
<dbReference type="EMBL" id="ADLK01000053">
    <property type="protein sequence ID" value="KMW11955.1"/>
    <property type="molecule type" value="Genomic_DNA"/>
</dbReference>
<sequence>MNRRSVDILQSLMGNRILINELAEKYGVSVRTIRNDINTINLFLEKNSFAIIDMDRYGFCSCSVELSKMKDLLKQNDFYNYKLSKEERRSMISMILVLAPSFVTLGAVADKLCVSRATVVNDMEDVKRHLEKYKITVISHPNKGFQVKGPESAKRLLLWQEYNQNQEFMHEEIVVSAAYTNPEQETNVIRKIIQEQEHSHDLYLTDDSYESLLSYLWIMMKRVHDGNFIEECADSGTVYDSMARDILKYISQYCRLVFTDHEKLYLGTVLKSLRYMKRRKMDKKILSIQIVTRQFIEAVSRELNSNLNKDYYLFENLSSHLATSLDADSNMFSTNSMFFEITRKNPDVYQTVCNNQNILEEYIGRKLTDIESVYITIHICAALERKQNHVRPIRVVLACNGGVGTSQLLAAKLENLFHFQIVKVISSHEARYLRQSEADMVVSTVPLEDLPVPVVEVSAMLGAEDCEIIKQAEDKLRAQGNFTVEFKKSPAFPKEALAECVEHVLERYGVRQSGDLQEAICNEVISFLDKEDGIREQKTALKLRDLLTAEFIELDVECRNWREAVVKSAGKLLELGYIEERYVDAMIHNIELHGAYIVISPGFAMPHAGLDEGTKKAGMSLIRLKEPVEFGSVQPVRFFCCLSAVDNETHLQAFINLVNLLENDEFKKTLTRASTAAQAARIIGEFEYAL</sequence>
<dbReference type="Pfam" id="PF00359">
    <property type="entry name" value="PTS_EIIA_2"/>
    <property type="match status" value="1"/>
</dbReference>
<dbReference type="AlphaFoldDB" id="A0A0J9E8J3"/>
<dbReference type="Gene3D" id="1.10.10.10">
    <property type="entry name" value="Winged helix-like DNA-binding domain superfamily/Winged helix DNA-binding domain"/>
    <property type="match status" value="2"/>
</dbReference>
<evidence type="ECO:0000256" key="1">
    <source>
        <dbReference type="ARBA" id="ARBA00022679"/>
    </source>
</evidence>
<dbReference type="InterPro" id="IPR016152">
    <property type="entry name" value="PTrfase/Anion_transptr"/>
</dbReference>
<dbReference type="GeneID" id="93166415"/>
<dbReference type="PANTHER" id="PTHR30185:SF18">
    <property type="entry name" value="TRANSCRIPTIONAL REGULATOR MTLR"/>
    <property type="match status" value="1"/>
</dbReference>
<dbReference type="Proteomes" id="UP000037392">
    <property type="component" value="Unassembled WGS sequence"/>
</dbReference>
<dbReference type="InterPro" id="IPR003501">
    <property type="entry name" value="PTS_EIIB_2/3"/>
</dbReference>
<dbReference type="InterPro" id="IPR050661">
    <property type="entry name" value="BglG_antiterminators"/>
</dbReference>
<dbReference type="Gene3D" id="1.10.1790.10">
    <property type="entry name" value="PRD domain"/>
    <property type="match status" value="2"/>
</dbReference>
<keyword evidence="5" id="KW-0010">Activator</keyword>
<dbReference type="GO" id="GO:0009401">
    <property type="term" value="P:phosphoenolpyruvate-dependent sugar phosphotransferase system"/>
    <property type="evidence" value="ECO:0007669"/>
    <property type="project" value="InterPro"/>
</dbReference>
<dbReference type="Pfam" id="PF05043">
    <property type="entry name" value="Mga"/>
    <property type="match status" value="1"/>
</dbReference>
<evidence type="ECO:0000313" key="11">
    <source>
        <dbReference type="Proteomes" id="UP000037392"/>
    </source>
</evidence>
<keyword evidence="3" id="KW-0805">Transcription regulation</keyword>
<evidence type="ECO:0000313" key="10">
    <source>
        <dbReference type="EMBL" id="KMW11955.1"/>
    </source>
</evidence>
<dbReference type="PROSITE" id="PS51094">
    <property type="entry name" value="PTS_EIIA_TYPE_2"/>
    <property type="match status" value="1"/>
</dbReference>
<dbReference type="GO" id="GO:0003700">
    <property type="term" value="F:DNA-binding transcription factor activity"/>
    <property type="evidence" value="ECO:0007669"/>
    <property type="project" value="InterPro"/>
</dbReference>
<dbReference type="RefSeq" id="WP_007858016.1">
    <property type="nucleotide sequence ID" value="NZ_KQ235887.1"/>
</dbReference>
<dbReference type="Pfam" id="PF02302">
    <property type="entry name" value="PTS_IIB"/>
    <property type="match status" value="1"/>
</dbReference>
<evidence type="ECO:0000256" key="6">
    <source>
        <dbReference type="ARBA" id="ARBA00023163"/>
    </source>
</evidence>
<dbReference type="InterPro" id="IPR036634">
    <property type="entry name" value="PRD_sf"/>
</dbReference>
<name>A0A0J9E8J3_9FIRM</name>
<dbReference type="PROSITE" id="PS51372">
    <property type="entry name" value="PRD_2"/>
    <property type="match status" value="1"/>
</dbReference>
<dbReference type="InterPro" id="IPR011608">
    <property type="entry name" value="PRD"/>
</dbReference>
<feature type="domain" description="PTS EIIA type-2" evidence="7">
    <location>
        <begin position="545"/>
        <end position="686"/>
    </location>
</feature>
<dbReference type="PANTHER" id="PTHR30185">
    <property type="entry name" value="CRYPTIC BETA-GLUCOSIDE BGL OPERON ANTITERMINATOR"/>
    <property type="match status" value="1"/>
</dbReference>
<evidence type="ECO:0000259" key="8">
    <source>
        <dbReference type="PROSITE" id="PS51099"/>
    </source>
</evidence>
<dbReference type="GO" id="GO:0003677">
    <property type="term" value="F:DNA binding"/>
    <property type="evidence" value="ECO:0007669"/>
    <property type="project" value="UniProtKB-KW"/>
</dbReference>
<dbReference type="OrthoDB" id="3175596at2"/>
<comment type="caution">
    <text evidence="10">The sequence shown here is derived from an EMBL/GenBank/DDBJ whole genome shotgun (WGS) entry which is preliminary data.</text>
</comment>
<feature type="domain" description="PRD" evidence="9">
    <location>
        <begin position="283"/>
        <end position="389"/>
    </location>
</feature>
<dbReference type="InterPro" id="IPR013196">
    <property type="entry name" value="HTH_11"/>
</dbReference>
<dbReference type="GO" id="GO:0008982">
    <property type="term" value="F:protein-N(PI)-phosphohistidine-sugar phosphotransferase activity"/>
    <property type="evidence" value="ECO:0007669"/>
    <property type="project" value="InterPro"/>
</dbReference>
<protein>
    <submittedName>
        <fullName evidence="10">Uncharacterized protein</fullName>
    </submittedName>
</protein>
<dbReference type="Pfam" id="PF00874">
    <property type="entry name" value="PRD"/>
    <property type="match status" value="1"/>
</dbReference>
<dbReference type="Pfam" id="PF08279">
    <property type="entry name" value="HTH_11"/>
    <property type="match status" value="1"/>
</dbReference>